<dbReference type="NCBIfam" id="TIGR01417">
    <property type="entry name" value="PTS_I_fam"/>
    <property type="match status" value="1"/>
</dbReference>
<reference evidence="16" key="1">
    <citation type="journal article" date="2019" name="Int. J. Syst. Evol. Microbiol.">
        <title>The Global Catalogue of Microorganisms (GCM) 10K type strain sequencing project: providing services to taxonomists for standard genome sequencing and annotation.</title>
        <authorList>
            <consortium name="The Broad Institute Genomics Platform"/>
            <consortium name="The Broad Institute Genome Sequencing Center for Infectious Disease"/>
            <person name="Wu L."/>
            <person name="Ma J."/>
        </authorList>
    </citation>
    <scope>NUCLEOTIDE SEQUENCE [LARGE SCALE GENOMIC DNA]</scope>
    <source>
        <strain evidence="16">CCUG 51308</strain>
    </source>
</reference>
<dbReference type="Gene3D" id="3.50.30.10">
    <property type="entry name" value="Phosphohistidine domain"/>
    <property type="match status" value="1"/>
</dbReference>
<dbReference type="InterPro" id="IPR003018">
    <property type="entry name" value="GAF"/>
</dbReference>
<keyword evidence="10" id="KW-0598">Phosphotransferase system</keyword>
<dbReference type="SUPFAM" id="SSF51621">
    <property type="entry name" value="Phosphoenolpyruvate/pyruvate domain"/>
    <property type="match status" value="1"/>
</dbReference>
<keyword evidence="11" id="KW-0479">Metal-binding</keyword>
<evidence type="ECO:0000256" key="7">
    <source>
        <dbReference type="ARBA" id="ARBA00022490"/>
    </source>
</evidence>
<dbReference type="InterPro" id="IPR006318">
    <property type="entry name" value="PTS_EI-like"/>
</dbReference>
<dbReference type="InterPro" id="IPR000121">
    <property type="entry name" value="PEP_util_C"/>
</dbReference>
<evidence type="ECO:0000256" key="9">
    <source>
        <dbReference type="ARBA" id="ARBA00022679"/>
    </source>
</evidence>
<dbReference type="EC" id="2.7.3.9" evidence="5"/>
<keyword evidence="9 15" id="KW-0808">Transferase</keyword>
<dbReference type="InterPro" id="IPR040442">
    <property type="entry name" value="Pyrv_kinase-like_dom_sf"/>
</dbReference>
<evidence type="ECO:0000256" key="2">
    <source>
        <dbReference type="ARBA" id="ARBA00001946"/>
    </source>
</evidence>
<comment type="catalytic activity">
    <reaction evidence="1">
        <text>L-histidyl-[protein] + phosphoenolpyruvate = N(pros)-phospho-L-histidyl-[protein] + pyruvate</text>
        <dbReference type="Rhea" id="RHEA:23880"/>
        <dbReference type="Rhea" id="RHEA-COMP:9745"/>
        <dbReference type="Rhea" id="RHEA-COMP:9746"/>
        <dbReference type="ChEBI" id="CHEBI:15361"/>
        <dbReference type="ChEBI" id="CHEBI:29979"/>
        <dbReference type="ChEBI" id="CHEBI:58702"/>
        <dbReference type="ChEBI" id="CHEBI:64837"/>
        <dbReference type="EC" id="2.7.3.9"/>
    </reaction>
</comment>
<accession>A0ABW2IJH3</accession>
<dbReference type="InterPro" id="IPR008279">
    <property type="entry name" value="PEP-util_enz_mobile_dom"/>
</dbReference>
<keyword evidence="8" id="KW-0762">Sugar transport</keyword>
<dbReference type="SMART" id="SM00065">
    <property type="entry name" value="GAF"/>
    <property type="match status" value="1"/>
</dbReference>
<dbReference type="Gene3D" id="3.20.20.60">
    <property type="entry name" value="Phosphoenolpyruvate-binding domains"/>
    <property type="match status" value="1"/>
</dbReference>
<evidence type="ECO:0000256" key="13">
    <source>
        <dbReference type="ARBA" id="ARBA00022842"/>
    </source>
</evidence>
<evidence type="ECO:0000256" key="8">
    <source>
        <dbReference type="ARBA" id="ARBA00022597"/>
    </source>
</evidence>
<keyword evidence="7" id="KW-0963">Cytoplasm</keyword>
<organism evidence="15 16">
    <name type="scientific">Hirschia litorea</name>
    <dbReference type="NCBI Taxonomy" id="1199156"/>
    <lineage>
        <taxon>Bacteria</taxon>
        <taxon>Pseudomonadati</taxon>
        <taxon>Pseudomonadota</taxon>
        <taxon>Alphaproteobacteria</taxon>
        <taxon>Hyphomonadales</taxon>
        <taxon>Hyphomonadaceae</taxon>
        <taxon>Hirschia</taxon>
    </lineage>
</organism>
<evidence type="ECO:0000256" key="12">
    <source>
        <dbReference type="ARBA" id="ARBA00022777"/>
    </source>
</evidence>
<dbReference type="Gene3D" id="3.30.450.40">
    <property type="match status" value="1"/>
</dbReference>
<dbReference type="SUPFAM" id="SSF52009">
    <property type="entry name" value="Phosphohistidine domain"/>
    <property type="match status" value="1"/>
</dbReference>
<keyword evidence="16" id="KW-1185">Reference proteome</keyword>
<comment type="subcellular location">
    <subcellularLocation>
        <location evidence="3">Cytoplasm</location>
    </subcellularLocation>
</comment>
<evidence type="ECO:0000313" key="15">
    <source>
        <dbReference type="EMBL" id="MFC7291291.1"/>
    </source>
</evidence>
<gene>
    <name evidence="15" type="primary">ptsP</name>
    <name evidence="15" type="ORF">ACFQS8_06660</name>
</gene>
<dbReference type="Pfam" id="PF01590">
    <property type="entry name" value="GAF"/>
    <property type="match status" value="1"/>
</dbReference>
<dbReference type="InterPro" id="IPR050499">
    <property type="entry name" value="PEP-utilizing_PTS_enzyme"/>
</dbReference>
<dbReference type="PRINTS" id="PR01736">
    <property type="entry name" value="PHPHTRNFRASE"/>
</dbReference>
<evidence type="ECO:0000313" key="16">
    <source>
        <dbReference type="Proteomes" id="UP001596492"/>
    </source>
</evidence>
<name>A0ABW2IJH3_9PROT</name>
<keyword evidence="12" id="KW-0418">Kinase</keyword>
<feature type="domain" description="GAF" evidence="14">
    <location>
        <begin position="29"/>
        <end position="174"/>
    </location>
</feature>
<keyword evidence="6" id="KW-0813">Transport</keyword>
<evidence type="ECO:0000256" key="3">
    <source>
        <dbReference type="ARBA" id="ARBA00004496"/>
    </source>
</evidence>
<comment type="caution">
    <text evidence="15">The sequence shown here is derived from an EMBL/GenBank/DDBJ whole genome shotgun (WGS) entry which is preliminary data.</text>
</comment>
<dbReference type="GO" id="GO:0008965">
    <property type="term" value="F:phosphoenolpyruvate-protein phosphotransferase activity"/>
    <property type="evidence" value="ECO:0007669"/>
    <property type="project" value="UniProtKB-EC"/>
</dbReference>
<dbReference type="InterPro" id="IPR015813">
    <property type="entry name" value="Pyrv/PenolPyrv_kinase-like_dom"/>
</dbReference>
<dbReference type="SUPFAM" id="SSF55781">
    <property type="entry name" value="GAF domain-like"/>
    <property type="match status" value="1"/>
</dbReference>
<dbReference type="Pfam" id="PF00391">
    <property type="entry name" value="PEP-utilizers"/>
    <property type="match status" value="1"/>
</dbReference>
<sequence>MSPNRTFVAAGTARLLMSRLRELMASEAEQQERLDRVVQLIATTMVADVCSIYVRSGDNSLLLMATEGLEREAVGRTRLAENEGLVGLIASSARPKRLKNAPSHPRFSYRPETGEDPYHGFLGVPILRGGRVLGVLVVQNRTERNYDDEEMESLQTIAMVLAEIVAIALDERIGLDLRALPPGEISGRSLNEGLGIGPVHLHDPVVSPARFFSQDPEAEGERLDAALAGLRQSIDTMLNRATPVLFGESRDVLETYRLFAHDPSWETRLHDAIQSGLSAEAAVDRTRREHRVRLENAKDAYLRERLHDFEDLENRLLRHLSGEGAADHKPLPGSILVASRLGPAELLEYRDCNLSGIVLEEGGAGSHAAIVARAIGVPAIGDAEGIVSRVEQGDEAIVDAITGMVFLRPTHDVVDTYNQRIIISGDERAEYAKLVDLPAVTKDGVKFELFLNAGLSFDLDHLEATGAEGVGLFRTEFQFLSSQTVPTLEEQAAFYEDAMARVGDRSMVFRTLDLGGDKVAPFMGGDREENPALGWRALRLALDKPYFFRRQLRALIRASKSRPLRLMFPMVCSVKEFIEARALVDAEIEWAKKFGRETPSKLEVGAMVETPSFAFSIDALKDKVDFLSVGTNDLMQFFFAADRENKLVSERYDLLSYPALSLMKHIVESANRAQIPISICGEAAGRPLEALVLACLGYRRLSMQGARLGPMKRMIRGMEFAKVSEKVNFLIDSQTTDLRKEILKIIQQSDLQV</sequence>
<comment type="similarity">
    <text evidence="4">Belongs to the PEP-utilizing enzyme family.</text>
</comment>
<evidence type="ECO:0000256" key="4">
    <source>
        <dbReference type="ARBA" id="ARBA00007837"/>
    </source>
</evidence>
<dbReference type="PANTHER" id="PTHR46244:SF6">
    <property type="entry name" value="PHOSPHOENOLPYRUVATE-PROTEIN PHOSPHOTRANSFERASE"/>
    <property type="match status" value="1"/>
</dbReference>
<proteinExistence type="inferred from homology"/>
<evidence type="ECO:0000256" key="11">
    <source>
        <dbReference type="ARBA" id="ARBA00022723"/>
    </source>
</evidence>
<evidence type="ECO:0000256" key="10">
    <source>
        <dbReference type="ARBA" id="ARBA00022683"/>
    </source>
</evidence>
<dbReference type="InterPro" id="IPR008731">
    <property type="entry name" value="PTS_EIN"/>
</dbReference>
<dbReference type="PANTHER" id="PTHR46244">
    <property type="entry name" value="PHOSPHOENOLPYRUVATE-PROTEIN PHOSPHOTRANSFERASE"/>
    <property type="match status" value="1"/>
</dbReference>
<dbReference type="InterPro" id="IPR036637">
    <property type="entry name" value="Phosphohistidine_dom_sf"/>
</dbReference>
<protein>
    <recommendedName>
        <fullName evidence="5">phosphoenolpyruvate--protein phosphotransferase</fullName>
        <ecNumber evidence="5">2.7.3.9</ecNumber>
    </recommendedName>
</protein>
<dbReference type="RefSeq" id="WP_382166485.1">
    <property type="nucleotide sequence ID" value="NZ_JBHTBR010000002.1"/>
</dbReference>
<dbReference type="InterPro" id="IPR029016">
    <property type="entry name" value="GAF-like_dom_sf"/>
</dbReference>
<dbReference type="Gene3D" id="1.10.274.10">
    <property type="entry name" value="PtsI, HPr-binding domain"/>
    <property type="match status" value="1"/>
</dbReference>
<dbReference type="SUPFAM" id="SSF47831">
    <property type="entry name" value="Enzyme I of the PEP:sugar phosphotransferase system HPr-binding (sub)domain"/>
    <property type="match status" value="1"/>
</dbReference>
<dbReference type="Pfam" id="PF05524">
    <property type="entry name" value="PEP-utilisers_N"/>
    <property type="match status" value="1"/>
</dbReference>
<evidence type="ECO:0000256" key="1">
    <source>
        <dbReference type="ARBA" id="ARBA00000683"/>
    </source>
</evidence>
<evidence type="ECO:0000256" key="6">
    <source>
        <dbReference type="ARBA" id="ARBA00022448"/>
    </source>
</evidence>
<dbReference type="EMBL" id="JBHTBR010000002">
    <property type="protein sequence ID" value="MFC7291291.1"/>
    <property type="molecule type" value="Genomic_DNA"/>
</dbReference>
<dbReference type="Pfam" id="PF02896">
    <property type="entry name" value="PEP-utilizers_C"/>
    <property type="match status" value="1"/>
</dbReference>
<keyword evidence="13" id="KW-0460">Magnesium</keyword>
<evidence type="ECO:0000259" key="14">
    <source>
        <dbReference type="SMART" id="SM00065"/>
    </source>
</evidence>
<evidence type="ECO:0000256" key="5">
    <source>
        <dbReference type="ARBA" id="ARBA00012232"/>
    </source>
</evidence>
<dbReference type="InterPro" id="IPR036618">
    <property type="entry name" value="PtsI_HPr-bd_sf"/>
</dbReference>
<comment type="cofactor">
    <cofactor evidence="2">
        <name>Mg(2+)</name>
        <dbReference type="ChEBI" id="CHEBI:18420"/>
    </cofactor>
</comment>
<dbReference type="Proteomes" id="UP001596492">
    <property type="component" value="Unassembled WGS sequence"/>
</dbReference>